<reference evidence="2 3" key="1">
    <citation type="journal article" date="2016" name="Front. Microbiol.">
        <title>Comprehensive Phylogenetic Analysis of Bovine Non-aureus Staphylococci Species Based on Whole-Genome Sequencing.</title>
        <authorList>
            <person name="Naushad S."/>
            <person name="Barkema H.W."/>
            <person name="Luby C."/>
            <person name="Condas L.A."/>
            <person name="Nobrega D.B."/>
            <person name="Carson D.A."/>
            <person name="De Buck J."/>
        </authorList>
    </citation>
    <scope>NUCLEOTIDE SEQUENCE [LARGE SCALE GENOMIC DNA]</scope>
    <source>
        <strain evidence="2 3">SNUC 1231</strain>
    </source>
</reference>
<evidence type="ECO:0000313" key="3">
    <source>
        <dbReference type="Proteomes" id="UP000241960"/>
    </source>
</evidence>
<comment type="caution">
    <text evidence="2">The sequence shown here is derived from an EMBL/GenBank/DDBJ whole genome shotgun (WGS) entry which is preliminary data.</text>
</comment>
<evidence type="ECO:0000256" key="1">
    <source>
        <dbReference type="SAM" id="Phobius"/>
    </source>
</evidence>
<evidence type="ECO:0008006" key="4">
    <source>
        <dbReference type="Google" id="ProtNLM"/>
    </source>
</evidence>
<accession>A0A9Q6HMI6</accession>
<organism evidence="2 3">
    <name type="scientific">Staphylococcus succinus</name>
    <dbReference type="NCBI Taxonomy" id="61015"/>
    <lineage>
        <taxon>Bacteria</taxon>
        <taxon>Bacillati</taxon>
        <taxon>Bacillota</taxon>
        <taxon>Bacilli</taxon>
        <taxon>Bacillales</taxon>
        <taxon>Staphylococcaceae</taxon>
        <taxon>Staphylococcus</taxon>
    </lineage>
</organism>
<feature type="transmembrane region" description="Helical" evidence="1">
    <location>
        <begin position="161"/>
        <end position="180"/>
    </location>
</feature>
<dbReference type="EMBL" id="PZFQ01000034">
    <property type="protein sequence ID" value="PTI74750.1"/>
    <property type="molecule type" value="Genomic_DNA"/>
</dbReference>
<feature type="transmembrane region" description="Helical" evidence="1">
    <location>
        <begin position="225"/>
        <end position="244"/>
    </location>
</feature>
<protein>
    <recommendedName>
        <fullName evidence="4">Lantibiotic immunity ABC transporter MutG family permease subunit</fullName>
    </recommendedName>
</protein>
<feature type="transmembrane region" description="Helical" evidence="1">
    <location>
        <begin position="49"/>
        <end position="68"/>
    </location>
</feature>
<name>A0A9Q6HMI6_9STAP</name>
<feature type="transmembrane region" description="Helical" evidence="1">
    <location>
        <begin position="186"/>
        <end position="204"/>
    </location>
</feature>
<sequence length="256" mass="29652">MIKLCEMQYKKTKRNSTRLMIVGLPVLYSLIMYLYFALGAHLYSNNYKMSGFFLLLFVSIQFFLGIYINQFIQIDREANNFIHELSTGISRIKIINSKIIFLVMSLITVYVVAIITFIILNNILPVVNIDLSEIFVYFIISFLFQTPVLLLYIYISYQFGLYGVVLVGVINFITTIIIGTTGLGTLVWSYIPSAWGSKFIINIIPSNITHRNLLKLFLEKEVIKVFLYLIIINLFLITIQWSWFSKWDGKPITGEN</sequence>
<dbReference type="RefSeq" id="WP_107545249.1">
    <property type="nucleotide sequence ID" value="NZ_PZFQ01000034.1"/>
</dbReference>
<dbReference type="AlphaFoldDB" id="A0A9Q6HMI6"/>
<keyword evidence="1" id="KW-0812">Transmembrane</keyword>
<proteinExistence type="predicted"/>
<dbReference type="Proteomes" id="UP000241960">
    <property type="component" value="Unassembled WGS sequence"/>
</dbReference>
<feature type="transmembrane region" description="Helical" evidence="1">
    <location>
        <begin position="21"/>
        <end position="43"/>
    </location>
</feature>
<keyword evidence="1" id="KW-1133">Transmembrane helix</keyword>
<feature type="transmembrane region" description="Helical" evidence="1">
    <location>
        <begin position="99"/>
        <end position="122"/>
    </location>
</feature>
<feature type="transmembrane region" description="Helical" evidence="1">
    <location>
        <begin position="134"/>
        <end position="154"/>
    </location>
</feature>
<gene>
    <name evidence="2" type="ORF">BU058_10035</name>
</gene>
<evidence type="ECO:0000313" key="2">
    <source>
        <dbReference type="EMBL" id="PTI74750.1"/>
    </source>
</evidence>
<keyword evidence="1" id="KW-0472">Membrane</keyword>